<evidence type="ECO:0000313" key="5">
    <source>
        <dbReference type="EMBL" id="CAG88586.1"/>
    </source>
</evidence>
<feature type="compositionally biased region" description="Low complexity" evidence="3">
    <location>
        <begin position="221"/>
        <end position="233"/>
    </location>
</feature>
<dbReference type="PANTHER" id="PTHR22792">
    <property type="entry name" value="LUPUS LA PROTEIN-RELATED"/>
    <property type="match status" value="1"/>
</dbReference>
<gene>
    <name evidence="5" type="ordered locus">DEHA2E23078g</name>
</gene>
<dbReference type="InterPro" id="IPR045180">
    <property type="entry name" value="La_dom_prot"/>
</dbReference>
<dbReference type="eggNOG" id="KOG2590">
    <property type="taxonomic scope" value="Eukaryota"/>
</dbReference>
<keyword evidence="1 2" id="KW-0694">RNA-binding</keyword>
<feature type="region of interest" description="Disordered" evidence="3">
    <location>
        <begin position="144"/>
        <end position="277"/>
    </location>
</feature>
<feature type="compositionally biased region" description="Low complexity" evidence="3">
    <location>
        <begin position="256"/>
        <end position="277"/>
    </location>
</feature>
<feature type="compositionally biased region" description="Low complexity" evidence="3">
    <location>
        <begin position="30"/>
        <end position="65"/>
    </location>
</feature>
<feature type="compositionally biased region" description="Polar residues" evidence="3">
    <location>
        <begin position="198"/>
        <end position="210"/>
    </location>
</feature>
<dbReference type="InterPro" id="IPR036388">
    <property type="entry name" value="WH-like_DNA-bd_sf"/>
</dbReference>
<dbReference type="OMA" id="FYRIVNM"/>
<dbReference type="CDD" id="cd07323">
    <property type="entry name" value="LAM"/>
    <property type="match status" value="1"/>
</dbReference>
<dbReference type="PROSITE" id="PS50961">
    <property type="entry name" value="HTH_LA"/>
    <property type="match status" value="1"/>
</dbReference>
<dbReference type="HOGENOM" id="CLU_685334_0_0_1"/>
<dbReference type="KEGG" id="dha:DEHA2E23078g"/>
<dbReference type="SUPFAM" id="SSF46785">
    <property type="entry name" value="Winged helix' DNA-binding domain"/>
    <property type="match status" value="1"/>
</dbReference>
<feature type="compositionally biased region" description="Low complexity" evidence="3">
    <location>
        <begin position="163"/>
        <end position="193"/>
    </location>
</feature>
<sequence length="450" mass="50368">MSSPVSYANVAKGQFPEQELHEVSGEASRSETSGVEVTSTEEPQEAEAATAEPAEPTESTQSAEAAETKEKEAAAKEKKPLAPAPVPSKSAWGDAANVSNKPVDEHKWPTPDKASLSDQQATATQKFIKPITNKWVPINAKVILPSGRANSQKQKQNKKNKKGANTQKKQVNNQSTQNTQNNNPNMQANQPVAGISKTDGQFESPEQAQQPHDGFKPRPNGQFQGQAQGQAQQKNMRRFNGNTNGSFKPRFPNQPPSQQQQQPSPQQNGFYHPQPFVQNQNYQNFNNRQFRPNQFRHQNNRNSFHQPMNGSNGFINSSMGLPQQIPQQIPPPISPKQDPQQALTQQIDYYFSLENLIKDIFLRKNMNTEGWVSLALILNFKRVKIIINGIQNSIENKEISSSTIILDSLKHCENLEINYLNGKDLQTADIDDIELRVKGNYEQWLLPNDN</sequence>
<feature type="domain" description="HTH La-type RNA-binding" evidence="4">
    <location>
        <begin position="333"/>
        <end position="434"/>
    </location>
</feature>
<feature type="compositionally biased region" description="Basic and acidic residues" evidence="3">
    <location>
        <begin position="66"/>
        <end position="80"/>
    </location>
</feature>
<keyword evidence="6" id="KW-1185">Reference proteome</keyword>
<evidence type="ECO:0000256" key="1">
    <source>
        <dbReference type="ARBA" id="ARBA00022884"/>
    </source>
</evidence>
<dbReference type="OrthoDB" id="340227at2759"/>
<dbReference type="InterPro" id="IPR006630">
    <property type="entry name" value="La_HTH"/>
</dbReference>
<evidence type="ECO:0000256" key="3">
    <source>
        <dbReference type="SAM" id="MobiDB-lite"/>
    </source>
</evidence>
<evidence type="ECO:0000313" key="6">
    <source>
        <dbReference type="Proteomes" id="UP000000599"/>
    </source>
</evidence>
<dbReference type="FunCoup" id="Q6BNB8">
    <property type="interactions" value="711"/>
</dbReference>
<dbReference type="EMBL" id="CR382137">
    <property type="protein sequence ID" value="CAG88586.1"/>
    <property type="molecule type" value="Genomic_DNA"/>
</dbReference>
<dbReference type="InterPro" id="IPR036390">
    <property type="entry name" value="WH_DNA-bd_sf"/>
</dbReference>
<dbReference type="STRING" id="284592.Q6BNB8"/>
<dbReference type="Pfam" id="PF05383">
    <property type="entry name" value="La"/>
    <property type="match status" value="1"/>
</dbReference>
<dbReference type="RefSeq" id="XP_460302.1">
    <property type="nucleotide sequence ID" value="XM_460302.1"/>
</dbReference>
<dbReference type="SMART" id="SM00715">
    <property type="entry name" value="LA"/>
    <property type="match status" value="1"/>
</dbReference>
<accession>Q6BNB8</accession>
<feature type="region of interest" description="Disordered" evidence="3">
    <location>
        <begin position="1"/>
        <end position="122"/>
    </location>
</feature>
<reference evidence="5 6" key="1">
    <citation type="journal article" date="2004" name="Nature">
        <title>Genome evolution in yeasts.</title>
        <authorList>
            <consortium name="Genolevures"/>
            <person name="Dujon B."/>
            <person name="Sherman D."/>
            <person name="Fischer G."/>
            <person name="Durrens P."/>
            <person name="Casaregola S."/>
            <person name="Lafontaine I."/>
            <person name="de Montigny J."/>
            <person name="Marck C."/>
            <person name="Neuveglise C."/>
            <person name="Talla E."/>
            <person name="Goffard N."/>
            <person name="Frangeul L."/>
            <person name="Aigle M."/>
            <person name="Anthouard V."/>
            <person name="Babour A."/>
            <person name="Barbe V."/>
            <person name="Barnay S."/>
            <person name="Blanchin S."/>
            <person name="Beckerich J.M."/>
            <person name="Beyne E."/>
            <person name="Bleykasten C."/>
            <person name="Boisrame A."/>
            <person name="Boyer J."/>
            <person name="Cattolico L."/>
            <person name="Confanioleri F."/>
            <person name="de Daruvar A."/>
            <person name="Despons L."/>
            <person name="Fabre E."/>
            <person name="Fairhead C."/>
            <person name="Ferry-Dumazet H."/>
            <person name="Groppi A."/>
            <person name="Hantraye F."/>
            <person name="Hennequin C."/>
            <person name="Jauniaux N."/>
            <person name="Joyet P."/>
            <person name="Kachouri R."/>
            <person name="Kerrest A."/>
            <person name="Koszul R."/>
            <person name="Lemaire M."/>
            <person name="Lesur I."/>
            <person name="Ma L."/>
            <person name="Muller H."/>
            <person name="Nicaud J.M."/>
            <person name="Nikolski M."/>
            <person name="Oztas S."/>
            <person name="Ozier-Kalogeropoulos O."/>
            <person name="Pellenz S."/>
            <person name="Potier S."/>
            <person name="Richard G.F."/>
            <person name="Straub M.L."/>
            <person name="Suleau A."/>
            <person name="Swennene D."/>
            <person name="Tekaia F."/>
            <person name="Wesolowski-Louvel M."/>
            <person name="Westhof E."/>
            <person name="Wirth B."/>
            <person name="Zeniou-Meyer M."/>
            <person name="Zivanovic I."/>
            <person name="Bolotin-Fukuhara M."/>
            <person name="Thierry A."/>
            <person name="Bouchier C."/>
            <person name="Caudron B."/>
            <person name="Scarpelli C."/>
            <person name="Gaillardin C."/>
            <person name="Weissenbach J."/>
            <person name="Wincker P."/>
            <person name="Souciet J.L."/>
        </authorList>
    </citation>
    <scope>NUCLEOTIDE SEQUENCE [LARGE SCALE GENOMIC DNA]</scope>
    <source>
        <strain evidence="6">ATCC 36239 / CBS 767 / BCRC 21394 / JCM 1990 / NBRC 0083 / IGC 2968</strain>
    </source>
</reference>
<dbReference type="GO" id="GO:0003723">
    <property type="term" value="F:RNA binding"/>
    <property type="evidence" value="ECO:0007669"/>
    <property type="project" value="UniProtKB-UniRule"/>
</dbReference>
<dbReference type="Gene3D" id="1.10.10.10">
    <property type="entry name" value="Winged helix-like DNA-binding domain superfamily/Winged helix DNA-binding domain"/>
    <property type="match status" value="1"/>
</dbReference>
<dbReference type="Proteomes" id="UP000000599">
    <property type="component" value="Chromosome E"/>
</dbReference>
<evidence type="ECO:0000259" key="4">
    <source>
        <dbReference type="PROSITE" id="PS50961"/>
    </source>
</evidence>
<protein>
    <submittedName>
        <fullName evidence="5">DEHA2E23078p</fullName>
    </submittedName>
</protein>
<dbReference type="InParanoid" id="Q6BNB8"/>
<organism evidence="5 6">
    <name type="scientific">Debaryomyces hansenii (strain ATCC 36239 / CBS 767 / BCRC 21394 / JCM 1990 / NBRC 0083 / IGC 2968)</name>
    <name type="common">Yeast</name>
    <name type="synonym">Torulaspora hansenii</name>
    <dbReference type="NCBI Taxonomy" id="284592"/>
    <lineage>
        <taxon>Eukaryota</taxon>
        <taxon>Fungi</taxon>
        <taxon>Dikarya</taxon>
        <taxon>Ascomycota</taxon>
        <taxon>Saccharomycotina</taxon>
        <taxon>Pichiomycetes</taxon>
        <taxon>Debaryomycetaceae</taxon>
        <taxon>Debaryomyces</taxon>
    </lineage>
</organism>
<dbReference type="VEuPathDB" id="FungiDB:DEHA2E23078g"/>
<proteinExistence type="predicted"/>
<evidence type="ECO:0000256" key="2">
    <source>
        <dbReference type="PROSITE-ProRule" id="PRU00332"/>
    </source>
</evidence>
<dbReference type="GeneID" id="2902735"/>
<dbReference type="AlphaFoldDB" id="Q6BNB8"/>
<name>Q6BNB8_DEBHA</name>